<evidence type="ECO:0000313" key="1">
    <source>
        <dbReference type="EMBL" id="MFC4698673.1"/>
    </source>
</evidence>
<comment type="caution">
    <text evidence="1">The sequence shown here is derived from an EMBL/GenBank/DDBJ whole genome shotgun (WGS) entry which is preliminary data.</text>
</comment>
<gene>
    <name evidence="1" type="ORF">ACFO4O_00680</name>
</gene>
<dbReference type="EMBL" id="JBHSGU010000001">
    <property type="protein sequence ID" value="MFC4698673.1"/>
    <property type="molecule type" value="Genomic_DNA"/>
</dbReference>
<dbReference type="RefSeq" id="WP_382405292.1">
    <property type="nucleotide sequence ID" value="NZ_JBHSGU010000001.1"/>
</dbReference>
<evidence type="ECO:0008006" key="3">
    <source>
        <dbReference type="Google" id="ProtNLM"/>
    </source>
</evidence>
<name>A0ABV9LT40_9ALTE</name>
<dbReference type="Proteomes" id="UP001595897">
    <property type="component" value="Unassembled WGS sequence"/>
</dbReference>
<reference evidence="2" key="1">
    <citation type="journal article" date="2019" name="Int. J. Syst. Evol. Microbiol.">
        <title>The Global Catalogue of Microorganisms (GCM) 10K type strain sequencing project: providing services to taxonomists for standard genome sequencing and annotation.</title>
        <authorList>
            <consortium name="The Broad Institute Genomics Platform"/>
            <consortium name="The Broad Institute Genome Sequencing Center for Infectious Disease"/>
            <person name="Wu L."/>
            <person name="Ma J."/>
        </authorList>
    </citation>
    <scope>NUCLEOTIDE SEQUENCE [LARGE SCALE GENOMIC DNA]</scope>
    <source>
        <strain evidence="2">KACC 12507</strain>
    </source>
</reference>
<keyword evidence="2" id="KW-1185">Reference proteome</keyword>
<accession>A0ABV9LT40</accession>
<proteinExistence type="predicted"/>
<sequence>MKQIAQNEMENVTGGIAILWGPAWTAVSAAFVATDASQNASSGFNDGFKQRASELRQLNGWD</sequence>
<protein>
    <recommendedName>
        <fullName evidence="3">Bacteriocin</fullName>
    </recommendedName>
</protein>
<evidence type="ECO:0000313" key="2">
    <source>
        <dbReference type="Proteomes" id="UP001595897"/>
    </source>
</evidence>
<organism evidence="1 2">
    <name type="scientific">Glaciecola siphonariae</name>
    <dbReference type="NCBI Taxonomy" id="521012"/>
    <lineage>
        <taxon>Bacteria</taxon>
        <taxon>Pseudomonadati</taxon>
        <taxon>Pseudomonadota</taxon>
        <taxon>Gammaproteobacteria</taxon>
        <taxon>Alteromonadales</taxon>
        <taxon>Alteromonadaceae</taxon>
        <taxon>Glaciecola</taxon>
    </lineage>
</organism>